<name>D1BE54_SANKS</name>
<feature type="region of interest" description="Disordered" evidence="1">
    <location>
        <begin position="1"/>
        <end position="20"/>
    </location>
</feature>
<proteinExistence type="predicted"/>
<evidence type="ECO:0000313" key="3">
    <source>
        <dbReference type="EMBL" id="ACZ23275.1"/>
    </source>
</evidence>
<evidence type="ECO:0000256" key="1">
    <source>
        <dbReference type="SAM" id="MobiDB-lite"/>
    </source>
</evidence>
<dbReference type="EMBL" id="CP001819">
    <property type="protein sequence ID" value="ACZ23275.1"/>
    <property type="molecule type" value="Genomic_DNA"/>
</dbReference>
<keyword evidence="2" id="KW-1133">Transmembrane helix</keyword>
<dbReference type="RefSeq" id="WP_012868343.1">
    <property type="nucleotide sequence ID" value="NC_013521.1"/>
</dbReference>
<accession>D1BE54</accession>
<reference evidence="3 4" key="1">
    <citation type="journal article" date="2009" name="Stand. Genomic Sci.">
        <title>Complete genome sequence of Sanguibacter keddieii type strain (ST-74).</title>
        <authorList>
            <person name="Ivanova N."/>
            <person name="Sikorski J."/>
            <person name="Sims D."/>
            <person name="Brettin T."/>
            <person name="Detter J.C."/>
            <person name="Han C."/>
            <person name="Lapidus A."/>
            <person name="Copeland A."/>
            <person name="Glavina Del Rio T."/>
            <person name="Nolan M."/>
            <person name="Chen F."/>
            <person name="Lucas S."/>
            <person name="Tice H."/>
            <person name="Cheng J.F."/>
            <person name="Bruce D."/>
            <person name="Goodwin L."/>
            <person name="Pitluck S."/>
            <person name="Pati A."/>
            <person name="Mavromatis K."/>
            <person name="Chen A."/>
            <person name="Palaniappan K."/>
            <person name="D'haeseleer P."/>
            <person name="Chain P."/>
            <person name="Bristow J."/>
            <person name="Eisen J.A."/>
            <person name="Markowitz V."/>
            <person name="Hugenholtz P."/>
            <person name="Goker M."/>
            <person name="Pukall R."/>
            <person name="Klenk H.P."/>
            <person name="Kyrpides N.C."/>
        </authorList>
    </citation>
    <scope>NUCLEOTIDE SEQUENCE [LARGE SCALE GENOMIC DNA]</scope>
    <source>
        <strain evidence="4">ATCC 51767 / DSM 10542 / NCFB 3025 / ST-74</strain>
    </source>
</reference>
<protein>
    <submittedName>
        <fullName evidence="3">Predicted membrane protein</fullName>
    </submittedName>
</protein>
<organism evidence="3 4">
    <name type="scientific">Sanguibacter keddieii (strain ATCC 51767 / DSM 10542 / NCFB 3025 / ST-74)</name>
    <dbReference type="NCBI Taxonomy" id="446469"/>
    <lineage>
        <taxon>Bacteria</taxon>
        <taxon>Bacillati</taxon>
        <taxon>Actinomycetota</taxon>
        <taxon>Actinomycetes</taxon>
        <taxon>Micrococcales</taxon>
        <taxon>Sanguibacteraceae</taxon>
        <taxon>Sanguibacter</taxon>
    </lineage>
</organism>
<dbReference type="eggNOG" id="COG4709">
    <property type="taxonomic scope" value="Bacteria"/>
</dbReference>
<feature type="transmembrane region" description="Helical" evidence="2">
    <location>
        <begin position="118"/>
        <end position="151"/>
    </location>
</feature>
<evidence type="ECO:0000256" key="2">
    <source>
        <dbReference type="SAM" id="Phobius"/>
    </source>
</evidence>
<dbReference type="OrthoDB" id="5114815at2"/>
<sequence length="240" mass="24871">MTSMSTAGPGSRPDGTAPDPVERYLAEVDAALAARGVEDRTEIVGGLREHILDATQHADPVDGPADGATVDAVLRDLGDPQLIAAEAASEQGAQTLQTSLLPRLEHTLPRPSRWREPWVPVLALGLLFVGTALFPFVLPIALAVAGLVLVWGTSLWTVPEKMLATVSAIVPGLAVWVTYSVAVGVETCSTTATGQDVQTVCTTGPVDGALAATVVIAALAVAGLVGMVVTTRRALRRATR</sequence>
<dbReference type="KEGG" id="ske:Sked_33810"/>
<feature type="transmembrane region" description="Helical" evidence="2">
    <location>
        <begin position="209"/>
        <end position="230"/>
    </location>
</feature>
<feature type="transmembrane region" description="Helical" evidence="2">
    <location>
        <begin position="163"/>
        <end position="182"/>
    </location>
</feature>
<keyword evidence="2" id="KW-0472">Membrane</keyword>
<dbReference type="Pfam" id="PF22564">
    <property type="entry name" value="HAAS"/>
    <property type="match status" value="1"/>
</dbReference>
<gene>
    <name evidence="3" type="ordered locus">Sked_33810</name>
</gene>
<keyword evidence="4" id="KW-1185">Reference proteome</keyword>
<dbReference type="HOGENOM" id="CLU_1155743_0_0_11"/>
<dbReference type="AlphaFoldDB" id="D1BE54"/>
<evidence type="ECO:0000313" key="4">
    <source>
        <dbReference type="Proteomes" id="UP000000322"/>
    </source>
</evidence>
<dbReference type="Proteomes" id="UP000000322">
    <property type="component" value="Chromosome"/>
</dbReference>
<keyword evidence="2" id="KW-0812">Transmembrane</keyword>
<dbReference type="STRING" id="446469.Sked_33810"/>